<gene>
    <name evidence="1" type="ORF">METZ01_LOCUS509031</name>
</gene>
<dbReference type="SUPFAM" id="SSF51395">
    <property type="entry name" value="FMN-linked oxidoreductases"/>
    <property type="match status" value="1"/>
</dbReference>
<organism evidence="1">
    <name type="scientific">marine metagenome</name>
    <dbReference type="NCBI Taxonomy" id="408172"/>
    <lineage>
        <taxon>unclassified sequences</taxon>
        <taxon>metagenomes</taxon>
        <taxon>ecological metagenomes</taxon>
    </lineage>
</organism>
<reference evidence="1" key="1">
    <citation type="submission" date="2018-05" db="EMBL/GenBank/DDBJ databases">
        <authorList>
            <person name="Lanie J.A."/>
            <person name="Ng W.-L."/>
            <person name="Kazmierczak K.M."/>
            <person name="Andrzejewski T.M."/>
            <person name="Davidsen T.M."/>
            <person name="Wayne K.J."/>
            <person name="Tettelin H."/>
            <person name="Glass J.I."/>
            <person name="Rusch D."/>
            <person name="Podicherti R."/>
            <person name="Tsui H.-C.T."/>
            <person name="Winkler M.E."/>
        </authorList>
    </citation>
    <scope>NUCLEOTIDE SEQUENCE</scope>
</reference>
<dbReference type="EMBL" id="UINC01225917">
    <property type="protein sequence ID" value="SVE56177.1"/>
    <property type="molecule type" value="Genomic_DNA"/>
</dbReference>
<evidence type="ECO:0000313" key="1">
    <source>
        <dbReference type="EMBL" id="SVE56177.1"/>
    </source>
</evidence>
<accession>A0A383EH46</accession>
<name>A0A383EH46_9ZZZZ</name>
<dbReference type="Gene3D" id="3.20.20.70">
    <property type="entry name" value="Aldolase class I"/>
    <property type="match status" value="1"/>
</dbReference>
<evidence type="ECO:0008006" key="2">
    <source>
        <dbReference type="Google" id="ProtNLM"/>
    </source>
</evidence>
<protein>
    <recommendedName>
        <fullName evidence="2">Dihydroorotate dehydrogenase domain-containing protein</fullName>
    </recommendedName>
</protein>
<sequence>MNKDHNIDLSVRLGPMHFANPVIAASGTFGYGIEFDPFVDLNKLGGFC</sequence>
<dbReference type="InterPro" id="IPR013785">
    <property type="entry name" value="Aldolase_TIM"/>
</dbReference>
<dbReference type="AlphaFoldDB" id="A0A383EH46"/>
<proteinExistence type="predicted"/>
<feature type="non-terminal residue" evidence="1">
    <location>
        <position position="48"/>
    </location>
</feature>